<dbReference type="AlphaFoldDB" id="A0A225WXD6"/>
<dbReference type="Proteomes" id="UP000198211">
    <property type="component" value="Unassembled WGS sequence"/>
</dbReference>
<dbReference type="OrthoDB" id="128191at2759"/>
<dbReference type="EMBL" id="NBNE01000137">
    <property type="protein sequence ID" value="OWZ22434.1"/>
    <property type="molecule type" value="Genomic_DNA"/>
</dbReference>
<keyword evidence="2" id="KW-1185">Reference proteome</keyword>
<comment type="caution">
    <text evidence="1">The sequence shown here is derived from an EMBL/GenBank/DDBJ whole genome shotgun (WGS) entry which is preliminary data.</text>
</comment>
<proteinExistence type="predicted"/>
<name>A0A225WXD6_9STRA</name>
<sequence length="184" mass="21175">MLENAEKIRLAFEFLVLVYMLKDINAMNRWHVVLKQVTDTEETLKWVVNTCNKQIPFPTELLDGVNDDKKIKRLKLGGNRTTCCGGIKYAPLLRWRENLWVDDACICHGLDLLRRENTNIGVVDPVMCHLHDKESKHHHISQGGAFNTSNVLVVLAMHVDGNHWRGIVFDFRVESKSITIFEPL</sequence>
<accession>A0A225WXD6</accession>
<keyword evidence="1" id="KW-0645">Protease</keyword>
<reference evidence="2" key="1">
    <citation type="submission" date="2017-03" db="EMBL/GenBank/DDBJ databases">
        <title>Phytopthora megakarya and P. palmivora, two closely related causual agents of cacao black pod achieved similar genome size and gene model numbers by different mechanisms.</title>
        <authorList>
            <person name="Ali S."/>
            <person name="Shao J."/>
            <person name="Larry D.J."/>
            <person name="Kronmiller B."/>
            <person name="Shen D."/>
            <person name="Strem M.D."/>
            <person name="Melnick R.L."/>
            <person name="Guiltinan M.J."/>
            <person name="Tyler B.M."/>
            <person name="Meinhardt L.W."/>
            <person name="Bailey B.A."/>
        </authorList>
    </citation>
    <scope>NUCLEOTIDE SEQUENCE [LARGE SCALE GENOMIC DNA]</scope>
    <source>
        <strain evidence="2">zdho120</strain>
    </source>
</reference>
<evidence type="ECO:0000313" key="1">
    <source>
        <dbReference type="EMBL" id="OWZ22434.1"/>
    </source>
</evidence>
<keyword evidence="1" id="KW-0378">Hydrolase</keyword>
<organism evidence="1 2">
    <name type="scientific">Phytophthora megakarya</name>
    <dbReference type="NCBI Taxonomy" id="4795"/>
    <lineage>
        <taxon>Eukaryota</taxon>
        <taxon>Sar</taxon>
        <taxon>Stramenopiles</taxon>
        <taxon>Oomycota</taxon>
        <taxon>Peronosporomycetes</taxon>
        <taxon>Peronosporales</taxon>
        <taxon>Peronosporaceae</taxon>
        <taxon>Phytophthora</taxon>
    </lineage>
</organism>
<gene>
    <name evidence="1" type="ORF">PHMEG_0002872</name>
</gene>
<evidence type="ECO:0000313" key="2">
    <source>
        <dbReference type="Proteomes" id="UP000198211"/>
    </source>
</evidence>
<dbReference type="GO" id="GO:0008233">
    <property type="term" value="F:peptidase activity"/>
    <property type="evidence" value="ECO:0007669"/>
    <property type="project" value="UniProtKB-KW"/>
</dbReference>
<dbReference type="GO" id="GO:0006508">
    <property type="term" value="P:proteolysis"/>
    <property type="evidence" value="ECO:0007669"/>
    <property type="project" value="UniProtKB-KW"/>
</dbReference>
<protein>
    <submittedName>
        <fullName evidence="1">Cysteine protease</fullName>
    </submittedName>
</protein>